<reference evidence="2 3" key="1">
    <citation type="journal article" date="2017" name="Antonie Van Leeuwenhoek">
        <title>Phylogenomic resolution of the bacterial genus Pantoea and its relationship with Erwinia and Tatumella.</title>
        <authorList>
            <person name="Palmer M."/>
            <person name="Steenkamp E.T."/>
            <person name="Coetzee M.P."/>
            <person name="Chan W.Y."/>
            <person name="van Zyl E."/>
            <person name="De Maayer P."/>
            <person name="Coutinho T.A."/>
            <person name="Blom J."/>
            <person name="Smits T.H."/>
            <person name="Duffy B."/>
            <person name="Venter S.N."/>
        </authorList>
    </citation>
    <scope>NUCLEOTIDE SEQUENCE [LARGE SCALE GENOMIC DNA]</scope>
    <source>
        <strain evidence="2 3">LMG 26277</strain>
    </source>
</reference>
<comment type="caution">
    <text evidence="2">The sequence shown here is derived from an EMBL/GenBank/DDBJ whole genome shotgun (WGS) entry which is preliminary data.</text>
</comment>
<dbReference type="Proteomes" id="UP000193104">
    <property type="component" value="Unassembled WGS sequence"/>
</dbReference>
<keyword evidence="1" id="KW-1133">Transmembrane helix</keyword>
<dbReference type="STRING" id="1076551.HA48_13430"/>
<keyword evidence="1" id="KW-0812">Transmembrane</keyword>
<proteinExistence type="predicted"/>
<dbReference type="EMBL" id="MLFS01000037">
    <property type="protein sequence ID" value="ORM72679.1"/>
    <property type="molecule type" value="Genomic_DNA"/>
</dbReference>
<gene>
    <name evidence="2" type="ORF">HA48_13430</name>
</gene>
<dbReference type="AlphaFoldDB" id="A0A1X1D7M2"/>
<evidence type="ECO:0000313" key="3">
    <source>
        <dbReference type="Proteomes" id="UP000193104"/>
    </source>
</evidence>
<sequence>MTLRGADSQIPAGFRWCWPVAFTMSAAQRSSQMCLGGRRVESGSWSLNSALLQRRRKVMELVRLLLDLIRVILQIIVALLQLTGQAH</sequence>
<accession>A0A1X1D7M2</accession>
<organism evidence="2 3">
    <name type="scientific">Pantoea wallisii</name>
    <dbReference type="NCBI Taxonomy" id="1076551"/>
    <lineage>
        <taxon>Bacteria</taxon>
        <taxon>Pseudomonadati</taxon>
        <taxon>Pseudomonadota</taxon>
        <taxon>Gammaproteobacteria</taxon>
        <taxon>Enterobacterales</taxon>
        <taxon>Erwiniaceae</taxon>
        <taxon>Pantoea</taxon>
    </lineage>
</organism>
<keyword evidence="1" id="KW-0472">Membrane</keyword>
<name>A0A1X1D7M2_9GAMM</name>
<keyword evidence="3" id="KW-1185">Reference proteome</keyword>
<evidence type="ECO:0000313" key="2">
    <source>
        <dbReference type="EMBL" id="ORM72679.1"/>
    </source>
</evidence>
<evidence type="ECO:0000256" key="1">
    <source>
        <dbReference type="SAM" id="Phobius"/>
    </source>
</evidence>
<protein>
    <submittedName>
        <fullName evidence="2">Uncharacterized protein</fullName>
    </submittedName>
</protein>
<feature type="transmembrane region" description="Helical" evidence="1">
    <location>
        <begin position="61"/>
        <end position="82"/>
    </location>
</feature>